<gene>
    <name evidence="17" type="ORF">FPQ15_13755</name>
</gene>
<keyword evidence="12" id="KW-0902">Two-component regulatory system</keyword>
<feature type="transmembrane region" description="Helical" evidence="14">
    <location>
        <begin position="7"/>
        <end position="28"/>
    </location>
</feature>
<dbReference type="Gene3D" id="3.30.565.10">
    <property type="entry name" value="Histidine kinase-like ATPase, C-terminal domain"/>
    <property type="match status" value="1"/>
</dbReference>
<reference evidence="17 18" key="1">
    <citation type="submission" date="2019-07" db="EMBL/GenBank/DDBJ databases">
        <title>Gilliamella genomes.</title>
        <authorList>
            <person name="Zheng H."/>
        </authorList>
    </citation>
    <scope>NUCLEOTIDE SEQUENCE [LARGE SCALE GENOMIC DNA]</scope>
    <source>
        <strain evidence="17 18">W8127</strain>
    </source>
</reference>
<dbReference type="PANTHER" id="PTHR45528:SF1">
    <property type="entry name" value="SENSOR HISTIDINE KINASE CPXA"/>
    <property type="match status" value="1"/>
</dbReference>
<keyword evidence="10" id="KW-0067">ATP-binding</keyword>
<evidence type="ECO:0000256" key="6">
    <source>
        <dbReference type="ARBA" id="ARBA00022679"/>
    </source>
</evidence>
<dbReference type="SUPFAM" id="SSF47384">
    <property type="entry name" value="Homodimeric domain of signal transducing histidine kinase"/>
    <property type="match status" value="1"/>
</dbReference>
<dbReference type="Pfam" id="PF02518">
    <property type="entry name" value="HATPase_c"/>
    <property type="match status" value="1"/>
</dbReference>
<evidence type="ECO:0000256" key="1">
    <source>
        <dbReference type="ARBA" id="ARBA00000085"/>
    </source>
</evidence>
<name>A0A556RUZ8_9GAMM</name>
<dbReference type="RefSeq" id="WP_086326864.1">
    <property type="nucleotide sequence ID" value="NZ_CAMLAP010000047.1"/>
</dbReference>
<comment type="catalytic activity">
    <reaction evidence="1">
        <text>ATP + protein L-histidine = ADP + protein N-phospho-L-histidine.</text>
        <dbReference type="EC" id="2.7.13.3"/>
    </reaction>
</comment>
<keyword evidence="4" id="KW-1003">Cell membrane</keyword>
<dbReference type="EMBL" id="VMHM01000023">
    <property type="protein sequence ID" value="TSJ92732.1"/>
    <property type="molecule type" value="Genomic_DNA"/>
</dbReference>
<evidence type="ECO:0000313" key="17">
    <source>
        <dbReference type="EMBL" id="TSJ92732.1"/>
    </source>
</evidence>
<keyword evidence="11 14" id="KW-1133">Transmembrane helix</keyword>
<evidence type="ECO:0000256" key="3">
    <source>
        <dbReference type="ARBA" id="ARBA00012438"/>
    </source>
</evidence>
<feature type="domain" description="Histidine kinase" evidence="15">
    <location>
        <begin position="219"/>
        <end position="431"/>
    </location>
</feature>
<dbReference type="AlphaFoldDB" id="A0A556RUZ8"/>
<dbReference type="SMART" id="SM00387">
    <property type="entry name" value="HATPase_c"/>
    <property type="match status" value="1"/>
</dbReference>
<feature type="domain" description="HAMP" evidence="16">
    <location>
        <begin position="156"/>
        <end position="211"/>
    </location>
</feature>
<evidence type="ECO:0000256" key="14">
    <source>
        <dbReference type="SAM" id="Phobius"/>
    </source>
</evidence>
<evidence type="ECO:0000256" key="9">
    <source>
        <dbReference type="ARBA" id="ARBA00022777"/>
    </source>
</evidence>
<keyword evidence="5" id="KW-0597">Phosphoprotein</keyword>
<dbReference type="InterPro" id="IPR050398">
    <property type="entry name" value="HssS/ArlS-like"/>
</dbReference>
<evidence type="ECO:0000256" key="12">
    <source>
        <dbReference type="ARBA" id="ARBA00023012"/>
    </source>
</evidence>
<dbReference type="InterPro" id="IPR036890">
    <property type="entry name" value="HATPase_C_sf"/>
</dbReference>
<keyword evidence="6" id="KW-0808">Transferase</keyword>
<dbReference type="CDD" id="cd00082">
    <property type="entry name" value="HisKA"/>
    <property type="match status" value="1"/>
</dbReference>
<comment type="caution">
    <text evidence="17">The sequence shown here is derived from an EMBL/GenBank/DDBJ whole genome shotgun (WGS) entry which is preliminary data.</text>
</comment>
<dbReference type="Pfam" id="PF00512">
    <property type="entry name" value="HisKA"/>
    <property type="match status" value="1"/>
</dbReference>
<dbReference type="Gene3D" id="6.10.340.10">
    <property type="match status" value="1"/>
</dbReference>
<dbReference type="InterPro" id="IPR003661">
    <property type="entry name" value="HisK_dim/P_dom"/>
</dbReference>
<dbReference type="PRINTS" id="PR00344">
    <property type="entry name" value="BCTRLSENSOR"/>
</dbReference>
<dbReference type="SUPFAM" id="SSF55874">
    <property type="entry name" value="ATPase domain of HSP90 chaperone/DNA topoisomerase II/histidine kinase"/>
    <property type="match status" value="1"/>
</dbReference>
<proteinExistence type="predicted"/>
<dbReference type="Proteomes" id="UP000319483">
    <property type="component" value="Unassembled WGS sequence"/>
</dbReference>
<dbReference type="InterPro" id="IPR003660">
    <property type="entry name" value="HAMP_dom"/>
</dbReference>
<dbReference type="InterPro" id="IPR004358">
    <property type="entry name" value="Sig_transdc_His_kin-like_C"/>
</dbReference>
<evidence type="ECO:0000256" key="11">
    <source>
        <dbReference type="ARBA" id="ARBA00022989"/>
    </source>
</evidence>
<dbReference type="InterPro" id="IPR003594">
    <property type="entry name" value="HATPase_dom"/>
</dbReference>
<dbReference type="SMART" id="SM00304">
    <property type="entry name" value="HAMP"/>
    <property type="match status" value="1"/>
</dbReference>
<dbReference type="SMART" id="SM00388">
    <property type="entry name" value="HisKA"/>
    <property type="match status" value="1"/>
</dbReference>
<dbReference type="GO" id="GO:0000155">
    <property type="term" value="F:phosphorelay sensor kinase activity"/>
    <property type="evidence" value="ECO:0007669"/>
    <property type="project" value="InterPro"/>
</dbReference>
<keyword evidence="9" id="KW-0418">Kinase</keyword>
<protein>
    <recommendedName>
        <fullName evidence="3">histidine kinase</fullName>
        <ecNumber evidence="3">2.7.13.3</ecNumber>
    </recommendedName>
</protein>
<evidence type="ECO:0000256" key="5">
    <source>
        <dbReference type="ARBA" id="ARBA00022553"/>
    </source>
</evidence>
<dbReference type="PANTHER" id="PTHR45528">
    <property type="entry name" value="SENSOR HISTIDINE KINASE CPXA"/>
    <property type="match status" value="1"/>
</dbReference>
<dbReference type="EC" id="2.7.13.3" evidence="3"/>
<evidence type="ECO:0000259" key="15">
    <source>
        <dbReference type="PROSITE" id="PS50109"/>
    </source>
</evidence>
<comment type="subcellular location">
    <subcellularLocation>
        <location evidence="2">Cell membrane</location>
        <topology evidence="2">Multi-pass membrane protein</topology>
    </subcellularLocation>
</comment>
<dbReference type="PROSITE" id="PS50885">
    <property type="entry name" value="HAMP"/>
    <property type="match status" value="1"/>
</dbReference>
<evidence type="ECO:0000256" key="7">
    <source>
        <dbReference type="ARBA" id="ARBA00022692"/>
    </source>
</evidence>
<dbReference type="GO" id="GO:0005886">
    <property type="term" value="C:plasma membrane"/>
    <property type="evidence" value="ECO:0007669"/>
    <property type="project" value="UniProtKB-SubCell"/>
</dbReference>
<organism evidence="17 18">
    <name type="scientific">Gilliamella apicola</name>
    <dbReference type="NCBI Taxonomy" id="1196095"/>
    <lineage>
        <taxon>Bacteria</taxon>
        <taxon>Pseudomonadati</taxon>
        <taxon>Pseudomonadota</taxon>
        <taxon>Gammaproteobacteria</taxon>
        <taxon>Orbales</taxon>
        <taxon>Orbaceae</taxon>
        <taxon>Gilliamella</taxon>
    </lineage>
</organism>
<accession>A0A556RUZ8</accession>
<dbReference type="Pfam" id="PF00672">
    <property type="entry name" value="HAMP"/>
    <property type="match status" value="1"/>
</dbReference>
<dbReference type="SUPFAM" id="SSF158472">
    <property type="entry name" value="HAMP domain-like"/>
    <property type="match status" value="1"/>
</dbReference>
<evidence type="ECO:0000256" key="13">
    <source>
        <dbReference type="ARBA" id="ARBA00023136"/>
    </source>
</evidence>
<evidence type="ECO:0000259" key="16">
    <source>
        <dbReference type="PROSITE" id="PS50885"/>
    </source>
</evidence>
<sequence>MNRRLFWKILIVFCVMFFLTFQLTWIAFSVYVEGKNKQILNHMPTKVDMIAQLLHVAGEEDTLNFIAHLPERERVLLSIKLVSPQNDQVNILNDELESPNYMYQRSAVAPDGTLYSVSFKKEEINTQFQNILFNMPMPITLAGIFVGLTLSLTLAWNLTKPMRLLRQAFFQVSQGNLSVRLFDKLEYRHDEISEVGKDFDMMVEQLNILISDRQSLLHDVSHELRTPLARLQLAIGLAQQNKQNIDTCLARIELESERLDQLIGEILKYSRTEMNNRNDEEYFDLKDLLSVVISDANYEANHQQIDVHFIPSTINHSIVKGNSEQIRRAIENIIRNAIRFSEAGQAIEVSLKETNKYLQIEVKDRGPGVEWNKLSSIFEPFVRIQSPQLGKGYGLGLAIARKTVVMHNGTIKAANREGGGLVVTIYLPYWRKYQTLTPSNNHY</sequence>
<dbReference type="InterPro" id="IPR005467">
    <property type="entry name" value="His_kinase_dom"/>
</dbReference>
<evidence type="ECO:0000256" key="10">
    <source>
        <dbReference type="ARBA" id="ARBA00022840"/>
    </source>
</evidence>
<keyword evidence="7 14" id="KW-0812">Transmembrane</keyword>
<feature type="transmembrane region" description="Helical" evidence="14">
    <location>
        <begin position="139"/>
        <end position="158"/>
    </location>
</feature>
<keyword evidence="8" id="KW-0547">Nucleotide-binding</keyword>
<evidence type="ECO:0000256" key="8">
    <source>
        <dbReference type="ARBA" id="ARBA00022741"/>
    </source>
</evidence>
<dbReference type="Gene3D" id="1.10.287.130">
    <property type="match status" value="1"/>
</dbReference>
<keyword evidence="13 14" id="KW-0472">Membrane</keyword>
<dbReference type="PROSITE" id="PS50109">
    <property type="entry name" value="HIS_KIN"/>
    <property type="match status" value="1"/>
</dbReference>
<dbReference type="GO" id="GO:0005524">
    <property type="term" value="F:ATP binding"/>
    <property type="evidence" value="ECO:0007669"/>
    <property type="project" value="UniProtKB-KW"/>
</dbReference>
<dbReference type="CDD" id="cd06225">
    <property type="entry name" value="HAMP"/>
    <property type="match status" value="1"/>
</dbReference>
<evidence type="ECO:0000256" key="4">
    <source>
        <dbReference type="ARBA" id="ARBA00022475"/>
    </source>
</evidence>
<dbReference type="InterPro" id="IPR036097">
    <property type="entry name" value="HisK_dim/P_sf"/>
</dbReference>
<evidence type="ECO:0000313" key="18">
    <source>
        <dbReference type="Proteomes" id="UP000319483"/>
    </source>
</evidence>
<dbReference type="CDD" id="cd00075">
    <property type="entry name" value="HATPase"/>
    <property type="match status" value="1"/>
</dbReference>
<evidence type="ECO:0000256" key="2">
    <source>
        <dbReference type="ARBA" id="ARBA00004651"/>
    </source>
</evidence>